<organism evidence="2 3">
    <name type="scientific">Oryza sativa subsp. japonica</name>
    <name type="common">Rice</name>
    <dbReference type="NCBI Taxonomy" id="39947"/>
    <lineage>
        <taxon>Eukaryota</taxon>
        <taxon>Viridiplantae</taxon>
        <taxon>Streptophyta</taxon>
        <taxon>Embryophyta</taxon>
        <taxon>Tracheophyta</taxon>
        <taxon>Spermatophyta</taxon>
        <taxon>Magnoliopsida</taxon>
        <taxon>Liliopsida</taxon>
        <taxon>Poales</taxon>
        <taxon>Poaceae</taxon>
        <taxon>BOP clade</taxon>
        <taxon>Oryzoideae</taxon>
        <taxon>Oryzeae</taxon>
        <taxon>Oryzinae</taxon>
        <taxon>Oryza</taxon>
        <taxon>Oryza sativa</taxon>
    </lineage>
</organism>
<evidence type="ECO:0000313" key="2">
    <source>
        <dbReference type="EMBL" id="BAS91303.1"/>
    </source>
</evidence>
<proteinExistence type="predicted"/>
<protein>
    <submittedName>
        <fullName evidence="2">Os04g0644750 protein</fullName>
    </submittedName>
</protein>
<reference evidence="2 3" key="3">
    <citation type="journal article" date="2013" name="Rice">
        <title>Improvement of the Oryza sativa Nipponbare reference genome using next generation sequence and optical map data.</title>
        <authorList>
            <person name="Kawahara Y."/>
            <person name="de la Bastide M."/>
            <person name="Hamilton J.P."/>
            <person name="Kanamori H."/>
            <person name="McCombie W.R."/>
            <person name="Ouyang S."/>
            <person name="Schwartz D.C."/>
            <person name="Tanaka T."/>
            <person name="Wu J."/>
            <person name="Zhou S."/>
            <person name="Childs K.L."/>
            <person name="Davidson R.M."/>
            <person name="Lin H."/>
            <person name="Quesada-Ocampo L."/>
            <person name="Vaillancourt B."/>
            <person name="Sakai H."/>
            <person name="Lee S.S."/>
            <person name="Kim J."/>
            <person name="Numa H."/>
            <person name="Itoh T."/>
            <person name="Buell C.R."/>
            <person name="Matsumoto T."/>
        </authorList>
    </citation>
    <scope>NUCLEOTIDE SEQUENCE [LARGE SCALE GENOMIC DNA]</scope>
    <source>
        <strain evidence="3">cv. Nipponbare</strain>
    </source>
</reference>
<name>A0A0P0WFH2_ORYSJ</name>
<dbReference type="Proteomes" id="UP000059680">
    <property type="component" value="Chromosome 4"/>
</dbReference>
<feature type="compositionally biased region" description="Pro residues" evidence="1">
    <location>
        <begin position="55"/>
        <end position="64"/>
    </location>
</feature>
<accession>A0A0P0WFH2</accession>
<sequence>MHAPVCTRGPAFPTCNDDDTAAMQPTICPKNRSLEKICRGHQPRSSKPSPQGCPTRPPPAPHTPSAPLLTSLNSEVETTLQPLLTCRRA</sequence>
<dbReference type="InParanoid" id="A0A0P0WFH2"/>
<dbReference type="Gramene" id="Os04t0644750-00">
    <property type="protein sequence ID" value="Os04t0644750-00"/>
    <property type="gene ID" value="Os04g0644750"/>
</dbReference>
<keyword evidence="3" id="KW-1185">Reference proteome</keyword>
<dbReference type="PaxDb" id="39947-A0A0P0WFH2"/>
<evidence type="ECO:0000256" key="1">
    <source>
        <dbReference type="SAM" id="MobiDB-lite"/>
    </source>
</evidence>
<reference evidence="3" key="1">
    <citation type="journal article" date="2005" name="Nature">
        <title>The map-based sequence of the rice genome.</title>
        <authorList>
            <consortium name="International rice genome sequencing project (IRGSP)"/>
            <person name="Matsumoto T."/>
            <person name="Wu J."/>
            <person name="Kanamori H."/>
            <person name="Katayose Y."/>
            <person name="Fujisawa M."/>
            <person name="Namiki N."/>
            <person name="Mizuno H."/>
            <person name="Yamamoto K."/>
            <person name="Antonio B.A."/>
            <person name="Baba T."/>
            <person name="Sakata K."/>
            <person name="Nagamura Y."/>
            <person name="Aoki H."/>
            <person name="Arikawa K."/>
            <person name="Arita K."/>
            <person name="Bito T."/>
            <person name="Chiden Y."/>
            <person name="Fujitsuka N."/>
            <person name="Fukunaka R."/>
            <person name="Hamada M."/>
            <person name="Harada C."/>
            <person name="Hayashi A."/>
            <person name="Hijishita S."/>
            <person name="Honda M."/>
            <person name="Hosokawa S."/>
            <person name="Ichikawa Y."/>
            <person name="Idonuma A."/>
            <person name="Iijima M."/>
            <person name="Ikeda M."/>
            <person name="Ikeno M."/>
            <person name="Ito K."/>
            <person name="Ito S."/>
            <person name="Ito T."/>
            <person name="Ito Y."/>
            <person name="Ito Y."/>
            <person name="Iwabuchi A."/>
            <person name="Kamiya K."/>
            <person name="Karasawa W."/>
            <person name="Kurita K."/>
            <person name="Katagiri S."/>
            <person name="Kikuta A."/>
            <person name="Kobayashi H."/>
            <person name="Kobayashi N."/>
            <person name="Machita K."/>
            <person name="Maehara T."/>
            <person name="Masukawa M."/>
            <person name="Mizubayashi T."/>
            <person name="Mukai Y."/>
            <person name="Nagasaki H."/>
            <person name="Nagata Y."/>
            <person name="Naito S."/>
            <person name="Nakashima M."/>
            <person name="Nakama Y."/>
            <person name="Nakamichi Y."/>
            <person name="Nakamura M."/>
            <person name="Meguro A."/>
            <person name="Negishi M."/>
            <person name="Ohta I."/>
            <person name="Ohta T."/>
            <person name="Okamoto M."/>
            <person name="Ono N."/>
            <person name="Saji S."/>
            <person name="Sakaguchi M."/>
            <person name="Sakai K."/>
            <person name="Shibata M."/>
            <person name="Shimokawa T."/>
            <person name="Song J."/>
            <person name="Takazaki Y."/>
            <person name="Terasawa K."/>
            <person name="Tsugane M."/>
            <person name="Tsuji K."/>
            <person name="Ueda S."/>
            <person name="Waki K."/>
            <person name="Yamagata H."/>
            <person name="Yamamoto M."/>
            <person name="Yamamoto S."/>
            <person name="Yamane H."/>
            <person name="Yoshiki S."/>
            <person name="Yoshihara R."/>
            <person name="Yukawa K."/>
            <person name="Zhong H."/>
            <person name="Yano M."/>
            <person name="Yuan Q."/>
            <person name="Ouyang S."/>
            <person name="Liu J."/>
            <person name="Jones K.M."/>
            <person name="Gansberger K."/>
            <person name="Moffat K."/>
            <person name="Hill J."/>
            <person name="Bera J."/>
            <person name="Fadrosh D."/>
            <person name="Jin S."/>
            <person name="Johri S."/>
            <person name="Kim M."/>
            <person name="Overton L."/>
            <person name="Reardon M."/>
            <person name="Tsitrin T."/>
            <person name="Vuong H."/>
            <person name="Weaver B."/>
            <person name="Ciecko A."/>
            <person name="Tallon L."/>
            <person name="Jackson J."/>
            <person name="Pai G."/>
            <person name="Aken S.V."/>
            <person name="Utterback T."/>
            <person name="Reidmuller S."/>
            <person name="Feldblyum T."/>
            <person name="Hsiao J."/>
            <person name="Zismann V."/>
            <person name="Iobst S."/>
            <person name="de Vazeille A.R."/>
            <person name="Buell C.R."/>
            <person name="Ying K."/>
            <person name="Li Y."/>
            <person name="Lu T."/>
            <person name="Huang Y."/>
            <person name="Zhao Q."/>
            <person name="Feng Q."/>
            <person name="Zhang L."/>
            <person name="Zhu J."/>
            <person name="Weng Q."/>
            <person name="Mu J."/>
            <person name="Lu Y."/>
            <person name="Fan D."/>
            <person name="Liu Y."/>
            <person name="Guan J."/>
            <person name="Zhang Y."/>
            <person name="Yu S."/>
            <person name="Liu X."/>
            <person name="Zhang Y."/>
            <person name="Hong G."/>
            <person name="Han B."/>
            <person name="Choisne N."/>
            <person name="Demange N."/>
            <person name="Orjeda G."/>
            <person name="Samain S."/>
            <person name="Cattolico L."/>
            <person name="Pelletier E."/>
            <person name="Couloux A."/>
            <person name="Segurens B."/>
            <person name="Wincker P."/>
            <person name="D'Hont A."/>
            <person name="Scarpelli C."/>
            <person name="Weissenbach J."/>
            <person name="Salanoubat M."/>
            <person name="Quetier F."/>
            <person name="Yu Y."/>
            <person name="Kim H.R."/>
            <person name="Rambo T."/>
            <person name="Currie J."/>
            <person name="Collura K."/>
            <person name="Luo M."/>
            <person name="Yang T."/>
            <person name="Ammiraju J.S.S."/>
            <person name="Engler F."/>
            <person name="Soderlund C."/>
            <person name="Wing R.A."/>
            <person name="Palmer L.E."/>
            <person name="de la Bastide M."/>
            <person name="Spiegel L."/>
            <person name="Nascimento L."/>
            <person name="Zutavern T."/>
            <person name="O'Shaughnessy A."/>
            <person name="Dike S."/>
            <person name="Dedhia N."/>
            <person name="Preston R."/>
            <person name="Balija V."/>
            <person name="McCombie W.R."/>
            <person name="Chow T."/>
            <person name="Chen H."/>
            <person name="Chung M."/>
            <person name="Chen C."/>
            <person name="Shaw J."/>
            <person name="Wu H."/>
            <person name="Hsiao K."/>
            <person name="Chao Y."/>
            <person name="Chu M."/>
            <person name="Cheng C."/>
            <person name="Hour A."/>
            <person name="Lee P."/>
            <person name="Lin S."/>
            <person name="Lin Y."/>
            <person name="Liou J."/>
            <person name="Liu S."/>
            <person name="Hsing Y."/>
            <person name="Raghuvanshi S."/>
            <person name="Mohanty A."/>
            <person name="Bharti A.K."/>
            <person name="Gaur A."/>
            <person name="Gupta V."/>
            <person name="Kumar D."/>
            <person name="Ravi V."/>
            <person name="Vij S."/>
            <person name="Kapur A."/>
            <person name="Khurana P."/>
            <person name="Khurana P."/>
            <person name="Khurana J.P."/>
            <person name="Tyagi A.K."/>
            <person name="Gaikwad K."/>
            <person name="Singh A."/>
            <person name="Dalal V."/>
            <person name="Srivastava S."/>
            <person name="Dixit A."/>
            <person name="Pal A.K."/>
            <person name="Ghazi I.A."/>
            <person name="Yadav M."/>
            <person name="Pandit A."/>
            <person name="Bhargava A."/>
            <person name="Sureshbabu K."/>
            <person name="Batra K."/>
            <person name="Sharma T.R."/>
            <person name="Mohapatra T."/>
            <person name="Singh N.K."/>
            <person name="Messing J."/>
            <person name="Nelson A.B."/>
            <person name="Fuks G."/>
            <person name="Kavchok S."/>
            <person name="Keizer G."/>
            <person name="Linton E."/>
            <person name="Llaca V."/>
            <person name="Song R."/>
            <person name="Tanyolac B."/>
            <person name="Young S."/>
            <person name="Ho-Il K."/>
            <person name="Hahn J.H."/>
            <person name="Sangsakoo G."/>
            <person name="Vanavichit A."/>
            <person name="de Mattos Luiz.A.T."/>
            <person name="Zimmer P.D."/>
            <person name="Malone G."/>
            <person name="Dellagostin O."/>
            <person name="de Oliveira A.C."/>
            <person name="Bevan M."/>
            <person name="Bancroft I."/>
            <person name="Minx P."/>
            <person name="Cordum H."/>
            <person name="Wilson R."/>
            <person name="Cheng Z."/>
            <person name="Jin W."/>
            <person name="Jiang J."/>
            <person name="Leong S.A."/>
            <person name="Iwama H."/>
            <person name="Gojobori T."/>
            <person name="Itoh T."/>
            <person name="Niimura Y."/>
            <person name="Fujii Y."/>
            <person name="Habara T."/>
            <person name="Sakai H."/>
            <person name="Sato Y."/>
            <person name="Wilson G."/>
            <person name="Kumar K."/>
            <person name="McCouch S."/>
            <person name="Juretic N."/>
            <person name="Hoen D."/>
            <person name="Wright S."/>
            <person name="Bruskiewich R."/>
            <person name="Bureau T."/>
            <person name="Miyao A."/>
            <person name="Hirochika H."/>
            <person name="Nishikawa T."/>
            <person name="Kadowaki K."/>
            <person name="Sugiura M."/>
            <person name="Burr B."/>
            <person name="Sasaki T."/>
        </authorList>
    </citation>
    <scope>NUCLEOTIDE SEQUENCE [LARGE SCALE GENOMIC DNA]</scope>
    <source>
        <strain evidence="3">cv. Nipponbare</strain>
    </source>
</reference>
<evidence type="ECO:0000313" key="3">
    <source>
        <dbReference type="Proteomes" id="UP000059680"/>
    </source>
</evidence>
<dbReference type="EMBL" id="AP014960">
    <property type="protein sequence ID" value="BAS91303.1"/>
    <property type="molecule type" value="Genomic_DNA"/>
</dbReference>
<feature type="region of interest" description="Disordered" evidence="1">
    <location>
        <begin position="1"/>
        <end position="23"/>
    </location>
</feature>
<feature type="region of interest" description="Disordered" evidence="1">
    <location>
        <begin position="39"/>
        <end position="76"/>
    </location>
</feature>
<dbReference type="AlphaFoldDB" id="A0A0P0WFH2"/>
<reference evidence="2 3" key="2">
    <citation type="journal article" date="2013" name="Plant Cell Physiol.">
        <title>Rice Annotation Project Database (RAP-DB): an integrative and interactive database for rice genomics.</title>
        <authorList>
            <person name="Sakai H."/>
            <person name="Lee S.S."/>
            <person name="Tanaka T."/>
            <person name="Numa H."/>
            <person name="Kim J."/>
            <person name="Kawahara Y."/>
            <person name="Wakimoto H."/>
            <person name="Yang C.C."/>
            <person name="Iwamoto M."/>
            <person name="Abe T."/>
            <person name="Yamada Y."/>
            <person name="Muto A."/>
            <person name="Inokuchi H."/>
            <person name="Ikemura T."/>
            <person name="Matsumoto T."/>
            <person name="Sasaki T."/>
            <person name="Itoh T."/>
        </authorList>
    </citation>
    <scope>NUCLEOTIDE SEQUENCE [LARGE SCALE GENOMIC DNA]</scope>
    <source>
        <strain evidence="3">cv. Nipponbare</strain>
    </source>
</reference>
<gene>
    <name evidence="2" type="ordered locus">Os04g0644750</name>
    <name evidence="2" type="ORF">OSNPB_040644750</name>
</gene>